<dbReference type="EMBL" id="KN831984">
    <property type="protein sequence ID" value="KIO01942.1"/>
    <property type="molecule type" value="Genomic_DNA"/>
</dbReference>
<dbReference type="InParanoid" id="A0A0C3JX15"/>
<gene>
    <name evidence="1" type="ORF">M404DRAFT_718213</name>
</gene>
<name>A0A0C3JX15_PISTI</name>
<reference evidence="1 2" key="1">
    <citation type="submission" date="2014-04" db="EMBL/GenBank/DDBJ databases">
        <authorList>
            <consortium name="DOE Joint Genome Institute"/>
            <person name="Kuo A."/>
            <person name="Kohler A."/>
            <person name="Costa M.D."/>
            <person name="Nagy L.G."/>
            <person name="Floudas D."/>
            <person name="Copeland A."/>
            <person name="Barry K.W."/>
            <person name="Cichocki N."/>
            <person name="Veneault-Fourrey C."/>
            <person name="LaButti K."/>
            <person name="Lindquist E.A."/>
            <person name="Lipzen A."/>
            <person name="Lundell T."/>
            <person name="Morin E."/>
            <person name="Murat C."/>
            <person name="Sun H."/>
            <person name="Tunlid A."/>
            <person name="Henrissat B."/>
            <person name="Grigoriev I.V."/>
            <person name="Hibbett D.S."/>
            <person name="Martin F."/>
            <person name="Nordberg H.P."/>
            <person name="Cantor M.N."/>
            <person name="Hua S.X."/>
        </authorList>
    </citation>
    <scope>NUCLEOTIDE SEQUENCE [LARGE SCALE GENOMIC DNA]</scope>
    <source>
        <strain evidence="1 2">Marx 270</strain>
    </source>
</reference>
<evidence type="ECO:0000313" key="2">
    <source>
        <dbReference type="Proteomes" id="UP000054217"/>
    </source>
</evidence>
<dbReference type="Proteomes" id="UP000054217">
    <property type="component" value="Unassembled WGS sequence"/>
</dbReference>
<accession>A0A0C3JX15</accession>
<organism evidence="1 2">
    <name type="scientific">Pisolithus tinctorius Marx 270</name>
    <dbReference type="NCBI Taxonomy" id="870435"/>
    <lineage>
        <taxon>Eukaryota</taxon>
        <taxon>Fungi</taxon>
        <taxon>Dikarya</taxon>
        <taxon>Basidiomycota</taxon>
        <taxon>Agaricomycotina</taxon>
        <taxon>Agaricomycetes</taxon>
        <taxon>Agaricomycetidae</taxon>
        <taxon>Boletales</taxon>
        <taxon>Sclerodermatineae</taxon>
        <taxon>Pisolithaceae</taxon>
        <taxon>Pisolithus</taxon>
    </lineage>
</organism>
<keyword evidence="2" id="KW-1185">Reference proteome</keyword>
<dbReference type="HOGENOM" id="CLU_209337_0_0_1"/>
<reference evidence="2" key="2">
    <citation type="submission" date="2015-01" db="EMBL/GenBank/DDBJ databases">
        <title>Evolutionary Origins and Diversification of the Mycorrhizal Mutualists.</title>
        <authorList>
            <consortium name="DOE Joint Genome Institute"/>
            <consortium name="Mycorrhizal Genomics Consortium"/>
            <person name="Kohler A."/>
            <person name="Kuo A."/>
            <person name="Nagy L.G."/>
            <person name="Floudas D."/>
            <person name="Copeland A."/>
            <person name="Barry K.W."/>
            <person name="Cichocki N."/>
            <person name="Veneault-Fourrey C."/>
            <person name="LaButti K."/>
            <person name="Lindquist E.A."/>
            <person name="Lipzen A."/>
            <person name="Lundell T."/>
            <person name="Morin E."/>
            <person name="Murat C."/>
            <person name="Riley R."/>
            <person name="Ohm R."/>
            <person name="Sun H."/>
            <person name="Tunlid A."/>
            <person name="Henrissat B."/>
            <person name="Grigoriev I.V."/>
            <person name="Hibbett D.S."/>
            <person name="Martin F."/>
        </authorList>
    </citation>
    <scope>NUCLEOTIDE SEQUENCE [LARGE SCALE GENOMIC DNA]</scope>
    <source>
        <strain evidence="2">Marx 270</strain>
    </source>
</reference>
<evidence type="ECO:0000313" key="1">
    <source>
        <dbReference type="EMBL" id="KIO01942.1"/>
    </source>
</evidence>
<proteinExistence type="predicted"/>
<protein>
    <submittedName>
        <fullName evidence="1">Uncharacterized protein</fullName>
    </submittedName>
</protein>
<sequence>MHRTSFSCNADVKLSMLRDIQLRLWSSSSTSSGHQTRSCWRARKLQIGLQILPKIVV</sequence>
<dbReference type="AlphaFoldDB" id="A0A0C3JX15"/>